<dbReference type="Proteomes" id="UP000276133">
    <property type="component" value="Unassembled WGS sequence"/>
</dbReference>
<keyword evidence="2" id="KW-1185">Reference proteome</keyword>
<dbReference type="EMBL" id="REGN01000846">
    <property type="protein sequence ID" value="RNA38635.1"/>
    <property type="molecule type" value="Genomic_DNA"/>
</dbReference>
<protein>
    <submittedName>
        <fullName evidence="1">Uncharacterized protein</fullName>
    </submittedName>
</protein>
<evidence type="ECO:0000313" key="1">
    <source>
        <dbReference type="EMBL" id="RNA38635.1"/>
    </source>
</evidence>
<comment type="caution">
    <text evidence="1">The sequence shown here is derived from an EMBL/GenBank/DDBJ whole genome shotgun (WGS) entry which is preliminary data.</text>
</comment>
<evidence type="ECO:0000313" key="2">
    <source>
        <dbReference type="Proteomes" id="UP000276133"/>
    </source>
</evidence>
<organism evidence="1 2">
    <name type="scientific">Brachionus plicatilis</name>
    <name type="common">Marine rotifer</name>
    <name type="synonym">Brachionus muelleri</name>
    <dbReference type="NCBI Taxonomy" id="10195"/>
    <lineage>
        <taxon>Eukaryota</taxon>
        <taxon>Metazoa</taxon>
        <taxon>Spiralia</taxon>
        <taxon>Gnathifera</taxon>
        <taxon>Rotifera</taxon>
        <taxon>Eurotatoria</taxon>
        <taxon>Monogononta</taxon>
        <taxon>Pseudotrocha</taxon>
        <taxon>Ploima</taxon>
        <taxon>Brachionidae</taxon>
        <taxon>Brachionus</taxon>
    </lineage>
</organism>
<proteinExistence type="predicted"/>
<gene>
    <name evidence="1" type="ORF">BpHYR1_012080</name>
</gene>
<name>A0A3M7SSE9_BRAPC</name>
<accession>A0A3M7SSE9</accession>
<reference evidence="1 2" key="1">
    <citation type="journal article" date="2018" name="Sci. Rep.">
        <title>Genomic signatures of local adaptation to the degree of environmental predictability in rotifers.</title>
        <authorList>
            <person name="Franch-Gras L."/>
            <person name="Hahn C."/>
            <person name="Garcia-Roger E.M."/>
            <person name="Carmona M.J."/>
            <person name="Serra M."/>
            <person name="Gomez A."/>
        </authorList>
    </citation>
    <scope>NUCLEOTIDE SEQUENCE [LARGE SCALE GENOMIC DNA]</scope>
    <source>
        <strain evidence="1">HYR1</strain>
    </source>
</reference>
<sequence length="100" mass="11906">MKIKYNQCVIDNFINSKNENLVKKIDAVCCIKIAFRWYEFFKISCTKIKKLGKHYLNILFKKLKELLKFCFFLIDSLEHALLLSAAFIINCHKTEREKVI</sequence>
<dbReference type="AlphaFoldDB" id="A0A3M7SSE9"/>